<organism evidence="2 4">
    <name type="scientific">Medicago truncatula</name>
    <name type="common">Barrel medic</name>
    <name type="synonym">Medicago tribuloides</name>
    <dbReference type="NCBI Taxonomy" id="3880"/>
    <lineage>
        <taxon>Eukaryota</taxon>
        <taxon>Viridiplantae</taxon>
        <taxon>Streptophyta</taxon>
        <taxon>Embryophyta</taxon>
        <taxon>Tracheophyta</taxon>
        <taxon>Spermatophyta</taxon>
        <taxon>Magnoliopsida</taxon>
        <taxon>eudicotyledons</taxon>
        <taxon>Gunneridae</taxon>
        <taxon>Pentapetalae</taxon>
        <taxon>rosids</taxon>
        <taxon>fabids</taxon>
        <taxon>Fabales</taxon>
        <taxon>Fabaceae</taxon>
        <taxon>Papilionoideae</taxon>
        <taxon>50 kb inversion clade</taxon>
        <taxon>NPAAA clade</taxon>
        <taxon>Hologalegina</taxon>
        <taxon>IRL clade</taxon>
        <taxon>Trifolieae</taxon>
        <taxon>Medicago</taxon>
    </lineage>
</organism>
<protein>
    <submittedName>
        <fullName evidence="2">Cysteine protease, putative</fullName>
    </submittedName>
</protein>
<keyword evidence="2" id="KW-0645">Protease</keyword>
<dbReference type="GO" id="GO:0008233">
    <property type="term" value="F:peptidase activity"/>
    <property type="evidence" value="ECO:0007669"/>
    <property type="project" value="UniProtKB-KW"/>
</dbReference>
<evidence type="ECO:0000313" key="3">
    <source>
        <dbReference type="EnsemblPlants" id="AES77536"/>
    </source>
</evidence>
<dbReference type="PaxDb" id="3880-AES77536"/>
<gene>
    <name evidence="2" type="ordered locus">MTR_7g011830</name>
</gene>
<feature type="compositionally biased region" description="Basic residues" evidence="1">
    <location>
        <begin position="43"/>
        <end position="55"/>
    </location>
</feature>
<keyword evidence="2" id="KW-0378">Hydrolase</keyword>
<evidence type="ECO:0000256" key="1">
    <source>
        <dbReference type="SAM" id="MobiDB-lite"/>
    </source>
</evidence>
<name>G7L346_MEDTR</name>
<reference evidence="2 4" key="2">
    <citation type="journal article" date="2014" name="BMC Genomics">
        <title>An improved genome release (version Mt4.0) for the model legume Medicago truncatula.</title>
        <authorList>
            <person name="Tang H."/>
            <person name="Krishnakumar V."/>
            <person name="Bidwell S."/>
            <person name="Rosen B."/>
            <person name="Chan A."/>
            <person name="Zhou S."/>
            <person name="Gentzbittel L."/>
            <person name="Childs K.L."/>
            <person name="Yandell M."/>
            <person name="Gundlach H."/>
            <person name="Mayer K.F."/>
            <person name="Schwartz D.C."/>
            <person name="Town C.D."/>
        </authorList>
    </citation>
    <scope>GENOME REANNOTATION</scope>
    <source>
        <strain evidence="3 4">cv. Jemalong A17</strain>
    </source>
</reference>
<sequence>MTIFKSPKYSCLRIYNVDDTKVIVIDRICTCSKLIFQPESNKHRTKTRNQTHRTKTGNQNKQSRSETTKSQK</sequence>
<dbReference type="EnsemblPlants" id="AES77536">
    <property type="protein sequence ID" value="AES77536"/>
    <property type="gene ID" value="MTR_7g011830"/>
</dbReference>
<dbReference type="EMBL" id="CM001223">
    <property type="protein sequence ID" value="AES77536.1"/>
    <property type="molecule type" value="Genomic_DNA"/>
</dbReference>
<dbReference type="AlphaFoldDB" id="G7L346"/>
<keyword evidence="4" id="KW-1185">Reference proteome</keyword>
<reference evidence="3" key="3">
    <citation type="submission" date="2015-04" db="UniProtKB">
        <authorList>
            <consortium name="EnsemblPlants"/>
        </authorList>
    </citation>
    <scope>IDENTIFICATION</scope>
    <source>
        <strain evidence="3">cv. Jemalong A17</strain>
    </source>
</reference>
<dbReference type="Proteomes" id="UP000002051">
    <property type="component" value="Unassembled WGS sequence"/>
</dbReference>
<feature type="compositionally biased region" description="Basic and acidic residues" evidence="1">
    <location>
        <begin position="63"/>
        <end position="72"/>
    </location>
</feature>
<evidence type="ECO:0000313" key="2">
    <source>
        <dbReference type="EMBL" id="AES77536.1"/>
    </source>
</evidence>
<dbReference type="HOGENOM" id="CLU_145668_1_1_1"/>
<reference evidence="2 4" key="1">
    <citation type="journal article" date="2011" name="Nature">
        <title>The Medicago genome provides insight into the evolution of rhizobial symbioses.</title>
        <authorList>
            <person name="Young N.D."/>
            <person name="Debelle F."/>
            <person name="Oldroyd G.E."/>
            <person name="Geurts R."/>
            <person name="Cannon S.B."/>
            <person name="Udvardi M.K."/>
            <person name="Benedito V.A."/>
            <person name="Mayer K.F."/>
            <person name="Gouzy J."/>
            <person name="Schoof H."/>
            <person name="Van de Peer Y."/>
            <person name="Proost S."/>
            <person name="Cook D.R."/>
            <person name="Meyers B.C."/>
            <person name="Spannagl M."/>
            <person name="Cheung F."/>
            <person name="De Mita S."/>
            <person name="Krishnakumar V."/>
            <person name="Gundlach H."/>
            <person name="Zhou S."/>
            <person name="Mudge J."/>
            <person name="Bharti A.K."/>
            <person name="Murray J.D."/>
            <person name="Naoumkina M.A."/>
            <person name="Rosen B."/>
            <person name="Silverstein K.A."/>
            <person name="Tang H."/>
            <person name="Rombauts S."/>
            <person name="Zhao P.X."/>
            <person name="Zhou P."/>
            <person name="Barbe V."/>
            <person name="Bardou P."/>
            <person name="Bechner M."/>
            <person name="Bellec A."/>
            <person name="Berger A."/>
            <person name="Berges H."/>
            <person name="Bidwell S."/>
            <person name="Bisseling T."/>
            <person name="Choisne N."/>
            <person name="Couloux A."/>
            <person name="Denny R."/>
            <person name="Deshpande S."/>
            <person name="Dai X."/>
            <person name="Doyle J.J."/>
            <person name="Dudez A.M."/>
            <person name="Farmer A.D."/>
            <person name="Fouteau S."/>
            <person name="Franken C."/>
            <person name="Gibelin C."/>
            <person name="Gish J."/>
            <person name="Goldstein S."/>
            <person name="Gonzalez A.J."/>
            <person name="Green P.J."/>
            <person name="Hallab A."/>
            <person name="Hartog M."/>
            <person name="Hua A."/>
            <person name="Humphray S.J."/>
            <person name="Jeong D.H."/>
            <person name="Jing Y."/>
            <person name="Jocker A."/>
            <person name="Kenton S.M."/>
            <person name="Kim D.J."/>
            <person name="Klee K."/>
            <person name="Lai H."/>
            <person name="Lang C."/>
            <person name="Lin S."/>
            <person name="Macmil S.L."/>
            <person name="Magdelenat G."/>
            <person name="Matthews L."/>
            <person name="McCorrison J."/>
            <person name="Monaghan E.L."/>
            <person name="Mun J.H."/>
            <person name="Najar F.Z."/>
            <person name="Nicholson C."/>
            <person name="Noirot C."/>
            <person name="O'Bleness M."/>
            <person name="Paule C.R."/>
            <person name="Poulain J."/>
            <person name="Prion F."/>
            <person name="Qin B."/>
            <person name="Qu C."/>
            <person name="Retzel E.F."/>
            <person name="Riddle C."/>
            <person name="Sallet E."/>
            <person name="Samain S."/>
            <person name="Samson N."/>
            <person name="Sanders I."/>
            <person name="Saurat O."/>
            <person name="Scarpelli C."/>
            <person name="Schiex T."/>
            <person name="Segurens B."/>
            <person name="Severin A.J."/>
            <person name="Sherrier D.J."/>
            <person name="Shi R."/>
            <person name="Sims S."/>
            <person name="Singer S.R."/>
            <person name="Sinharoy S."/>
            <person name="Sterck L."/>
            <person name="Viollet A."/>
            <person name="Wang B.B."/>
            <person name="Wang K."/>
            <person name="Wang M."/>
            <person name="Wang X."/>
            <person name="Warfsmann J."/>
            <person name="Weissenbach J."/>
            <person name="White D.D."/>
            <person name="White J.D."/>
            <person name="Wiley G.B."/>
            <person name="Wincker P."/>
            <person name="Xing Y."/>
            <person name="Yang L."/>
            <person name="Yao Z."/>
            <person name="Ying F."/>
            <person name="Zhai J."/>
            <person name="Zhou L."/>
            <person name="Zuber A."/>
            <person name="Denarie J."/>
            <person name="Dixon R.A."/>
            <person name="May G.D."/>
            <person name="Schwartz D.C."/>
            <person name="Rogers J."/>
            <person name="Quetier F."/>
            <person name="Town C.D."/>
            <person name="Roe B.A."/>
        </authorList>
    </citation>
    <scope>NUCLEOTIDE SEQUENCE [LARGE SCALE GENOMIC DNA]</scope>
    <source>
        <strain evidence="2">A17</strain>
        <strain evidence="3 4">cv. Jemalong A17</strain>
    </source>
</reference>
<evidence type="ECO:0000313" key="4">
    <source>
        <dbReference type="Proteomes" id="UP000002051"/>
    </source>
</evidence>
<feature type="region of interest" description="Disordered" evidence="1">
    <location>
        <begin position="40"/>
        <end position="72"/>
    </location>
</feature>
<proteinExistence type="predicted"/>
<dbReference type="GO" id="GO:0006508">
    <property type="term" value="P:proteolysis"/>
    <property type="evidence" value="ECO:0007669"/>
    <property type="project" value="UniProtKB-KW"/>
</dbReference>
<accession>G7L346</accession>